<gene>
    <name evidence="1" type="ORF">ACFO4R_06955</name>
</gene>
<dbReference type="EMBL" id="JBHSHL010000024">
    <property type="protein sequence ID" value="MFC4804818.1"/>
    <property type="molecule type" value="Genomic_DNA"/>
</dbReference>
<keyword evidence="2" id="KW-1185">Reference proteome</keyword>
<dbReference type="RefSeq" id="WP_379788341.1">
    <property type="nucleotide sequence ID" value="NZ_JBHSHL010000024.1"/>
</dbReference>
<sequence length="267" mass="31883">MELYYKKVPKTTPERYISGYEALNVVDENGLTADWHPLTFWTSTTQEEIPLYENPLLKEKGISFRKIPFSEEMVYIANFSRAIADLIYHEYETHPCLFRNIAEDFLLKEERAELFGYLLEIRKEKEIDEFLIQEFPKEYYEFKYRDLKENAVFAQRPSLRNGSEDNDKVYTGKELVDKTVNSFSQQRKAQDLYDLGYLIKKYPGEFSREQLLSIIDNINYKGMDSLEYSLRLEMKEHHLAKIDPATYIIELYERCVRRLEELQHNSL</sequence>
<reference evidence="2" key="1">
    <citation type="journal article" date="2019" name="Int. J. Syst. Evol. Microbiol.">
        <title>The Global Catalogue of Microorganisms (GCM) 10K type strain sequencing project: providing services to taxonomists for standard genome sequencing and annotation.</title>
        <authorList>
            <consortium name="The Broad Institute Genomics Platform"/>
            <consortium name="The Broad Institute Genome Sequencing Center for Infectious Disease"/>
            <person name="Wu L."/>
            <person name="Ma J."/>
        </authorList>
    </citation>
    <scope>NUCLEOTIDE SEQUENCE [LARGE SCALE GENOMIC DNA]</scope>
    <source>
        <strain evidence="2">CCUG 46385</strain>
    </source>
</reference>
<comment type="caution">
    <text evidence="1">The sequence shown here is derived from an EMBL/GenBank/DDBJ whole genome shotgun (WGS) entry which is preliminary data.</text>
</comment>
<protein>
    <submittedName>
        <fullName evidence="1">Uncharacterized protein</fullName>
    </submittedName>
</protein>
<organism evidence="1 2">
    <name type="scientific">Filifactor villosus</name>
    <dbReference type="NCBI Taxonomy" id="29374"/>
    <lineage>
        <taxon>Bacteria</taxon>
        <taxon>Bacillati</taxon>
        <taxon>Bacillota</taxon>
        <taxon>Clostridia</taxon>
        <taxon>Peptostreptococcales</taxon>
        <taxon>Filifactoraceae</taxon>
        <taxon>Filifactor</taxon>
    </lineage>
</organism>
<name>A0ABV9QLM8_9FIRM</name>
<evidence type="ECO:0000313" key="2">
    <source>
        <dbReference type="Proteomes" id="UP001595916"/>
    </source>
</evidence>
<dbReference type="Proteomes" id="UP001595916">
    <property type="component" value="Unassembled WGS sequence"/>
</dbReference>
<evidence type="ECO:0000313" key="1">
    <source>
        <dbReference type="EMBL" id="MFC4804818.1"/>
    </source>
</evidence>
<accession>A0ABV9QLM8</accession>
<proteinExistence type="predicted"/>
<dbReference type="Gene3D" id="1.20.58.1790">
    <property type="entry name" value="JHP933, helical tail domain"/>
    <property type="match status" value="1"/>
</dbReference>